<keyword evidence="2" id="KW-1185">Reference proteome</keyword>
<organism evidence="1 2">
    <name type="scientific">Vibrio inusitatus NBRC 102082</name>
    <dbReference type="NCBI Taxonomy" id="1219070"/>
    <lineage>
        <taxon>Bacteria</taxon>
        <taxon>Pseudomonadati</taxon>
        <taxon>Pseudomonadota</taxon>
        <taxon>Gammaproteobacteria</taxon>
        <taxon>Vibrionales</taxon>
        <taxon>Vibrionaceae</taxon>
        <taxon>Vibrio</taxon>
    </lineage>
</organism>
<sequence length="441" mass="48720">MKLNRKLLFFPALAVGIITLVVMIETRPDVPTKPAGDRARPVEVMIMTPVSMAPEAIGFGQVSPKFEWKAIAEVTGKVVYRNPDLERGRILTAGTEVLRIDPLDYELKLIQAKADLGSSETQLKKLALENSNNKNSLKIEKNRLKLAETELKRIQDLRSKKVASQSDVDAQQQTYLAQQKLVQDIENQMALYPDETKVAEALIEVNQAKVKEAERSLEKTSIVLPRDLRISSVDIELNQVVNLQQEMIVAQGLDVMEVEAQLSIHDMQLLVQSLEAKERDAVGSPLPSFSRLHAEVTLSSGNLEATWPAKVARVSDSIDPTQATAGVILEVKQDYSQLSPSGTPPMVSGMLVRAKIEGTESAAWVIPERALHGDKVYLFEDSKLKILSVTVLYRRDQQVIVDGDFSDGDTLILNDLLPAIPGMLLKLETLDDDPKSLEGDA</sequence>
<accession>A0A4Y3HTT4</accession>
<dbReference type="PANTHER" id="PTHR30469">
    <property type="entry name" value="MULTIDRUG RESISTANCE PROTEIN MDTA"/>
    <property type="match status" value="1"/>
</dbReference>
<evidence type="ECO:0000313" key="2">
    <source>
        <dbReference type="Proteomes" id="UP000318717"/>
    </source>
</evidence>
<protein>
    <submittedName>
        <fullName evidence="1">Acriflavin resistance protein</fullName>
    </submittedName>
</protein>
<dbReference type="Proteomes" id="UP000318717">
    <property type="component" value="Unassembled WGS sequence"/>
</dbReference>
<dbReference type="RefSeq" id="WP_141344867.1">
    <property type="nucleotide sequence ID" value="NZ_BJLF01000005.1"/>
</dbReference>
<evidence type="ECO:0000313" key="1">
    <source>
        <dbReference type="EMBL" id="GEA50496.1"/>
    </source>
</evidence>
<dbReference type="GO" id="GO:0015562">
    <property type="term" value="F:efflux transmembrane transporter activity"/>
    <property type="evidence" value="ECO:0007669"/>
    <property type="project" value="TreeGrafter"/>
</dbReference>
<reference evidence="1 2" key="1">
    <citation type="submission" date="2019-06" db="EMBL/GenBank/DDBJ databases">
        <title>Whole genome shotgun sequence of Vibrio inusitatus NBRC 102082.</title>
        <authorList>
            <person name="Hosoyama A."/>
            <person name="Uohara A."/>
            <person name="Ohji S."/>
            <person name="Ichikawa N."/>
        </authorList>
    </citation>
    <scope>NUCLEOTIDE SEQUENCE [LARGE SCALE GENOMIC DNA]</scope>
    <source>
        <strain evidence="1 2">NBRC 102082</strain>
    </source>
</reference>
<dbReference type="OrthoDB" id="5645220at2"/>
<name>A0A4Y3HTT4_9VIBR</name>
<dbReference type="PANTHER" id="PTHR30469:SF12">
    <property type="entry name" value="MULTIDRUG RESISTANCE PROTEIN MDTA"/>
    <property type="match status" value="1"/>
</dbReference>
<gene>
    <name evidence="1" type="ORF">VIN01S_13000</name>
</gene>
<dbReference type="Gene3D" id="1.10.287.470">
    <property type="entry name" value="Helix hairpin bin"/>
    <property type="match status" value="1"/>
</dbReference>
<dbReference type="EMBL" id="BJLF01000005">
    <property type="protein sequence ID" value="GEA50496.1"/>
    <property type="molecule type" value="Genomic_DNA"/>
</dbReference>
<proteinExistence type="predicted"/>
<dbReference type="Gene3D" id="2.40.30.170">
    <property type="match status" value="1"/>
</dbReference>
<dbReference type="Gene3D" id="2.40.420.20">
    <property type="match status" value="1"/>
</dbReference>
<dbReference type="SUPFAM" id="SSF111369">
    <property type="entry name" value="HlyD-like secretion proteins"/>
    <property type="match status" value="1"/>
</dbReference>
<dbReference type="Gene3D" id="2.40.50.100">
    <property type="match status" value="1"/>
</dbReference>
<dbReference type="AlphaFoldDB" id="A0A4Y3HTT4"/>
<dbReference type="GO" id="GO:1990281">
    <property type="term" value="C:efflux pump complex"/>
    <property type="evidence" value="ECO:0007669"/>
    <property type="project" value="TreeGrafter"/>
</dbReference>
<comment type="caution">
    <text evidence="1">The sequence shown here is derived from an EMBL/GenBank/DDBJ whole genome shotgun (WGS) entry which is preliminary data.</text>
</comment>